<gene>
    <name evidence="1" type="ORF">PEDI_22600</name>
</gene>
<evidence type="ECO:0000313" key="2">
    <source>
        <dbReference type="Proteomes" id="UP001310022"/>
    </source>
</evidence>
<dbReference type="AlphaFoldDB" id="A0AAN5AMB4"/>
<dbReference type="EMBL" id="BQKE01000001">
    <property type="protein sequence ID" value="GJM61708.1"/>
    <property type="molecule type" value="Genomic_DNA"/>
</dbReference>
<keyword evidence="2" id="KW-1185">Reference proteome</keyword>
<evidence type="ECO:0000313" key="1">
    <source>
        <dbReference type="EMBL" id="GJM61708.1"/>
    </source>
</evidence>
<reference evidence="1 2" key="1">
    <citation type="submission" date="2021-12" db="EMBL/GenBank/DDBJ databases">
        <title>Genome sequencing of bacteria with rrn-lacking chromosome and rrn-plasmid.</title>
        <authorList>
            <person name="Anda M."/>
            <person name="Iwasaki W."/>
        </authorList>
    </citation>
    <scope>NUCLEOTIDE SEQUENCE [LARGE SCALE GENOMIC DNA]</scope>
    <source>
        <strain evidence="1 2">NBRC 15940</strain>
    </source>
</reference>
<organism evidence="1 2">
    <name type="scientific">Persicobacter diffluens</name>
    <dbReference type="NCBI Taxonomy" id="981"/>
    <lineage>
        <taxon>Bacteria</taxon>
        <taxon>Pseudomonadati</taxon>
        <taxon>Bacteroidota</taxon>
        <taxon>Cytophagia</taxon>
        <taxon>Cytophagales</taxon>
        <taxon>Persicobacteraceae</taxon>
        <taxon>Persicobacter</taxon>
    </lineage>
</organism>
<protein>
    <submittedName>
        <fullName evidence="1">Uncharacterized protein</fullName>
    </submittedName>
</protein>
<sequence>MGRKADLTFYEKALLNACHRQNYRLIQFA</sequence>
<accession>A0AAN5AMB4</accession>
<proteinExistence type="predicted"/>
<dbReference type="Proteomes" id="UP001310022">
    <property type="component" value="Unassembled WGS sequence"/>
</dbReference>
<comment type="caution">
    <text evidence="1">The sequence shown here is derived from an EMBL/GenBank/DDBJ whole genome shotgun (WGS) entry which is preliminary data.</text>
</comment>
<name>A0AAN5AMB4_9BACT</name>